<reference evidence="2" key="1">
    <citation type="submission" date="2014-09" db="EMBL/GenBank/DDBJ databases">
        <title>Genome sequence of the luminous mushroom Mycena chlorophos for searching fungal bioluminescence genes.</title>
        <authorList>
            <person name="Tanaka Y."/>
            <person name="Kasuga D."/>
            <person name="Oba Y."/>
            <person name="Hase S."/>
            <person name="Sato K."/>
            <person name="Oba Y."/>
            <person name="Sakakibara Y."/>
        </authorList>
    </citation>
    <scope>NUCLEOTIDE SEQUENCE</scope>
</reference>
<dbReference type="Proteomes" id="UP000815677">
    <property type="component" value="Unassembled WGS sequence"/>
</dbReference>
<name>A0ABQ0L2W7_MYCCL</name>
<proteinExistence type="predicted"/>
<organism evidence="2 3">
    <name type="scientific">Mycena chlorophos</name>
    <name type="common">Agaric fungus</name>
    <name type="synonym">Agaricus chlorophos</name>
    <dbReference type="NCBI Taxonomy" id="658473"/>
    <lineage>
        <taxon>Eukaryota</taxon>
        <taxon>Fungi</taxon>
        <taxon>Dikarya</taxon>
        <taxon>Basidiomycota</taxon>
        <taxon>Agaricomycotina</taxon>
        <taxon>Agaricomycetes</taxon>
        <taxon>Agaricomycetidae</taxon>
        <taxon>Agaricales</taxon>
        <taxon>Marasmiineae</taxon>
        <taxon>Mycenaceae</taxon>
        <taxon>Mycena</taxon>
    </lineage>
</organism>
<keyword evidence="3" id="KW-1185">Reference proteome</keyword>
<protein>
    <recommendedName>
        <fullName evidence="4">BTB domain-containing protein</fullName>
    </recommendedName>
</protein>
<evidence type="ECO:0000256" key="1">
    <source>
        <dbReference type="SAM" id="MobiDB-lite"/>
    </source>
</evidence>
<dbReference type="EMBL" id="DF841373">
    <property type="protein sequence ID" value="GAT45478.1"/>
    <property type="molecule type" value="Genomic_DNA"/>
</dbReference>
<sequence>MQVLGGTPAHLLRVWLDRSADLPLEVNLSFREGGSFAAHAILMTQASRWRHTELVLQSIPRLFRGKTLEMPLLKYFGFVDLYHNNEWAFDDEDSDSDEEEDNHTDENDADDRIIPIRFSAPNLETLFYTSVDFLRSELQISPSTWANIVNLMLNQVDVNSALAILVKTKRIRHLHIEELTFDDDLFKSFTQGQAPLAGDTHHPQPNFPLAIIAEALQNLALSEGLLIRSGPNDSETKPEVETLADLLRSWGCAPRIVHITCVDDTHTKEYYQDSGLPLAVDCEMHVREEDAALDEPAMPESLWRTWSGVHVNGTFWYL</sequence>
<evidence type="ECO:0008006" key="4">
    <source>
        <dbReference type="Google" id="ProtNLM"/>
    </source>
</evidence>
<evidence type="ECO:0000313" key="3">
    <source>
        <dbReference type="Proteomes" id="UP000815677"/>
    </source>
</evidence>
<feature type="region of interest" description="Disordered" evidence="1">
    <location>
        <begin position="90"/>
        <end position="110"/>
    </location>
</feature>
<feature type="compositionally biased region" description="Acidic residues" evidence="1">
    <location>
        <begin position="90"/>
        <end position="103"/>
    </location>
</feature>
<accession>A0ABQ0L2W7</accession>
<gene>
    <name evidence="2" type="ORF">MCHLO_03053</name>
</gene>
<evidence type="ECO:0000313" key="2">
    <source>
        <dbReference type="EMBL" id="GAT45478.1"/>
    </source>
</evidence>